<dbReference type="PANTHER" id="PTHR33375:SF1">
    <property type="entry name" value="CHROMOSOME-PARTITIONING PROTEIN PARB-RELATED"/>
    <property type="match status" value="1"/>
</dbReference>
<dbReference type="PANTHER" id="PTHR33375">
    <property type="entry name" value="CHROMOSOME-PARTITIONING PROTEIN PARB-RELATED"/>
    <property type="match status" value="1"/>
</dbReference>
<dbReference type="SUPFAM" id="SSF110849">
    <property type="entry name" value="ParB/Sulfiredoxin"/>
    <property type="match status" value="1"/>
</dbReference>
<dbReference type="InterPro" id="IPR050336">
    <property type="entry name" value="Chromosome_partition/occlusion"/>
</dbReference>
<protein>
    <recommendedName>
        <fullName evidence="3">ParB/Sulfiredoxin domain-containing protein</fullName>
    </recommendedName>
</protein>
<evidence type="ECO:0008006" key="3">
    <source>
        <dbReference type="Google" id="ProtNLM"/>
    </source>
</evidence>
<sequence>MAKRKQFKISVDRTQTFNDIGAMAPVPAPNATGDISPERLAHLKELMAKPVAAQSKKDEVEDRVESLIPADAERLIPMDKLKAAPDEWNFFGRPSPEQYGLIYMSVFKYGLWHPCTVWEQEDGSYMILGGHTRHLVYHELHEVTGDDKYLSIPCKVYKHDSISEATARRIVILSNVAQRAQEDTNARIRCYAEMARLEKEEAFYGAGVDVATAVSKIFGVSRSTVFFYRRLGKLIEPLLSAFDQRLITVRIADILADLTEDLQKYVYDKEYHLKITSSMGKALKNAKTVEDIEAVVNTPTKKKEKYQYVFSTKIEKPENFDFVPIAVKSDEVKVFKKFLMKSLDQAEGLSEQTKDILLKMIKG</sequence>
<gene>
    <name evidence="1" type="ORF">FZ040_12260</name>
</gene>
<comment type="caution">
    <text evidence="1">The sequence shown here is derived from an EMBL/GenBank/DDBJ whole genome shotgun (WGS) entry which is preliminary data.</text>
</comment>
<organism evidence="1 2">
    <name type="scientific">Selenomonas ruminis</name>
    <dbReference type="NCBI Taxonomy" id="2593411"/>
    <lineage>
        <taxon>Bacteria</taxon>
        <taxon>Bacillati</taxon>
        <taxon>Bacillota</taxon>
        <taxon>Negativicutes</taxon>
        <taxon>Selenomonadales</taxon>
        <taxon>Selenomonadaceae</taxon>
        <taxon>Selenomonas</taxon>
    </lineage>
</organism>
<evidence type="ECO:0000313" key="1">
    <source>
        <dbReference type="EMBL" id="TYZ20213.1"/>
    </source>
</evidence>
<dbReference type="Gene3D" id="1.10.10.2830">
    <property type="match status" value="1"/>
</dbReference>
<accession>A0A5D6VVG8</accession>
<dbReference type="OrthoDB" id="9796891at2"/>
<dbReference type="Proteomes" id="UP000323646">
    <property type="component" value="Unassembled WGS sequence"/>
</dbReference>
<name>A0A5D6VVG8_9FIRM</name>
<dbReference type="EMBL" id="VTOY01000016">
    <property type="protein sequence ID" value="TYZ20213.1"/>
    <property type="molecule type" value="Genomic_DNA"/>
</dbReference>
<dbReference type="SUPFAM" id="SSF109709">
    <property type="entry name" value="KorB DNA-binding domain-like"/>
    <property type="match status" value="1"/>
</dbReference>
<proteinExistence type="predicted"/>
<dbReference type="AlphaFoldDB" id="A0A5D6VVG8"/>
<keyword evidence="2" id="KW-1185">Reference proteome</keyword>
<reference evidence="1 2" key="1">
    <citation type="submission" date="2019-08" db="EMBL/GenBank/DDBJ databases">
        <title>Selenomonas sp. mPRGC5 and Selenomonas sp. mPRGC8 isolated from ruminal fluid of dairy goat (Capra hircus).</title>
        <authorList>
            <person name="Poothong S."/>
            <person name="Nuengjamnong C."/>
            <person name="Tanasupawat S."/>
        </authorList>
    </citation>
    <scope>NUCLEOTIDE SEQUENCE [LARGE SCALE GENOMIC DNA]</scope>
    <source>
        <strain evidence="2">mPRGC5</strain>
    </source>
</reference>
<dbReference type="GO" id="GO:0005694">
    <property type="term" value="C:chromosome"/>
    <property type="evidence" value="ECO:0007669"/>
    <property type="project" value="TreeGrafter"/>
</dbReference>
<evidence type="ECO:0000313" key="2">
    <source>
        <dbReference type="Proteomes" id="UP000323646"/>
    </source>
</evidence>
<dbReference type="InterPro" id="IPR036086">
    <property type="entry name" value="ParB/Sulfiredoxin_sf"/>
</dbReference>
<dbReference type="GO" id="GO:0007059">
    <property type="term" value="P:chromosome segregation"/>
    <property type="evidence" value="ECO:0007669"/>
    <property type="project" value="TreeGrafter"/>
</dbReference>
<dbReference type="RefSeq" id="WP_149172257.1">
    <property type="nucleotide sequence ID" value="NZ_VTOY01000016.1"/>
</dbReference>